<comment type="catalytic activity">
    <reaction evidence="11 12">
        <text>ATP + H2O = ADP + phosphate + H(+)</text>
        <dbReference type="Rhea" id="RHEA:13065"/>
        <dbReference type="ChEBI" id="CHEBI:15377"/>
        <dbReference type="ChEBI" id="CHEBI:15378"/>
        <dbReference type="ChEBI" id="CHEBI:30616"/>
        <dbReference type="ChEBI" id="CHEBI:43474"/>
        <dbReference type="ChEBI" id="CHEBI:456216"/>
        <dbReference type="EC" id="5.6.2.4"/>
    </reaction>
</comment>
<evidence type="ECO:0000256" key="12">
    <source>
        <dbReference type="HAMAP-Rule" id="MF_00983"/>
    </source>
</evidence>
<dbReference type="InterPro" id="IPR014001">
    <property type="entry name" value="Helicase_ATP-bd"/>
</dbReference>
<dbReference type="Pfam" id="PF17764">
    <property type="entry name" value="PriA_3primeBD"/>
    <property type="match status" value="1"/>
</dbReference>
<feature type="binding site" evidence="12">
    <location>
        <position position="503"/>
    </location>
    <ligand>
        <name>Zn(2+)</name>
        <dbReference type="ChEBI" id="CHEBI:29105"/>
        <label>2</label>
    </ligand>
</feature>
<dbReference type="HAMAP" id="MF_00983">
    <property type="entry name" value="PriA"/>
    <property type="match status" value="1"/>
</dbReference>
<evidence type="ECO:0000259" key="13">
    <source>
        <dbReference type="PROSITE" id="PS51192"/>
    </source>
</evidence>
<feature type="binding site" evidence="12">
    <location>
        <position position="537"/>
    </location>
    <ligand>
        <name>Zn(2+)</name>
        <dbReference type="ChEBI" id="CHEBI:29105"/>
        <label>1</label>
    </ligand>
</feature>
<dbReference type="GO" id="GO:0003677">
    <property type="term" value="F:DNA binding"/>
    <property type="evidence" value="ECO:0007669"/>
    <property type="project" value="UniProtKB-UniRule"/>
</dbReference>
<dbReference type="SUPFAM" id="SSF52540">
    <property type="entry name" value="P-loop containing nucleoside triphosphate hydrolases"/>
    <property type="match status" value="1"/>
</dbReference>
<keyword evidence="7 12" id="KW-0862">Zinc</keyword>
<dbReference type="InterPro" id="IPR001650">
    <property type="entry name" value="Helicase_C-like"/>
</dbReference>
<dbReference type="GO" id="GO:0005524">
    <property type="term" value="F:ATP binding"/>
    <property type="evidence" value="ECO:0007669"/>
    <property type="project" value="UniProtKB-UniRule"/>
</dbReference>
<keyword evidence="6 12" id="KW-0347">Helicase</keyword>
<dbReference type="EMBL" id="FQZL01000006">
    <property type="protein sequence ID" value="SHI73160.1"/>
    <property type="molecule type" value="Genomic_DNA"/>
</dbReference>
<dbReference type="GO" id="GO:1990077">
    <property type="term" value="C:primosome complex"/>
    <property type="evidence" value="ECO:0007669"/>
    <property type="project" value="UniProtKB-UniRule"/>
</dbReference>
<evidence type="ECO:0000256" key="1">
    <source>
        <dbReference type="ARBA" id="ARBA00022515"/>
    </source>
</evidence>
<dbReference type="EC" id="5.6.2.4" evidence="12"/>
<keyword evidence="16" id="KW-1185">Reference proteome</keyword>
<dbReference type="InterPro" id="IPR011545">
    <property type="entry name" value="DEAD/DEAH_box_helicase_dom"/>
</dbReference>
<keyword evidence="1 12" id="KW-0639">Primosome</keyword>
<gene>
    <name evidence="12" type="primary">priA</name>
    <name evidence="15" type="ORF">SAMN02745751_00933</name>
</gene>
<protein>
    <recommendedName>
        <fullName evidence="12">Replication restart protein PriA</fullName>
    </recommendedName>
    <alternativeName>
        <fullName evidence="12">ATP-dependent DNA helicase PriA</fullName>
        <ecNumber evidence="12">5.6.2.4</ecNumber>
    </alternativeName>
    <alternativeName>
        <fullName evidence="12">DNA 3'-5' helicase PriA</fullName>
    </alternativeName>
</protein>
<dbReference type="Pfam" id="PF18074">
    <property type="entry name" value="PriA_C"/>
    <property type="match status" value="1"/>
</dbReference>
<keyword evidence="10 12" id="KW-0413">Isomerase</keyword>
<dbReference type="Pfam" id="PF18319">
    <property type="entry name" value="Zn_ribbon_PriA"/>
    <property type="match status" value="1"/>
</dbReference>
<dbReference type="GO" id="GO:0008270">
    <property type="term" value="F:zinc ion binding"/>
    <property type="evidence" value="ECO:0007669"/>
    <property type="project" value="UniProtKB-UniRule"/>
</dbReference>
<dbReference type="Proteomes" id="UP000184052">
    <property type="component" value="Unassembled WGS sequence"/>
</dbReference>
<evidence type="ECO:0000256" key="7">
    <source>
        <dbReference type="ARBA" id="ARBA00022833"/>
    </source>
</evidence>
<evidence type="ECO:0000256" key="8">
    <source>
        <dbReference type="ARBA" id="ARBA00022840"/>
    </source>
</evidence>
<dbReference type="InterPro" id="IPR027417">
    <property type="entry name" value="P-loop_NTPase"/>
</dbReference>
<keyword evidence="3 12" id="KW-0479">Metal-binding</keyword>
<feature type="binding site" evidence="12">
    <location>
        <position position="497"/>
    </location>
    <ligand>
        <name>Zn(2+)</name>
        <dbReference type="ChEBI" id="CHEBI:29105"/>
        <label>1</label>
    </ligand>
</feature>
<dbReference type="RefSeq" id="WP_073047889.1">
    <property type="nucleotide sequence ID" value="NZ_FQZL01000006.1"/>
</dbReference>
<feature type="binding site" evidence="12">
    <location>
        <position position="506"/>
    </location>
    <ligand>
        <name>Zn(2+)</name>
        <dbReference type="ChEBI" id="CHEBI:29105"/>
        <label>2</label>
    </ligand>
</feature>
<dbReference type="Pfam" id="PF00270">
    <property type="entry name" value="DEAD"/>
    <property type="match status" value="1"/>
</dbReference>
<dbReference type="SMART" id="SM00490">
    <property type="entry name" value="HELICc"/>
    <property type="match status" value="1"/>
</dbReference>
<keyword evidence="9 12" id="KW-0238">DNA-binding</keyword>
<evidence type="ECO:0000256" key="11">
    <source>
        <dbReference type="ARBA" id="ARBA00048988"/>
    </source>
</evidence>
<dbReference type="GO" id="GO:0016887">
    <property type="term" value="F:ATP hydrolysis activity"/>
    <property type="evidence" value="ECO:0007669"/>
    <property type="project" value="RHEA"/>
</dbReference>
<keyword evidence="8 12" id="KW-0067">ATP-binding</keyword>
<sequence>MIRYFNIIISNKSRNTDKAYCYKTNSSSCEDILTGRRVLVNFNNSLIVGIVVSEEDSADIDPGKVKEIISVIDEKPIVDSDKIILAKWIRETYLSRFNEAFSLMNPPMSKIEVCINKSCKSDFEMDTLPVGKWISLKKLTDILKDRKTFEILNTSFENRLVIIESRDKSFEKKVTETVHLVKEDFEDHVRKNSHKQLRILSALRDSPVEIRNLIKITGSTRSEIVKLCKKGFVDISTSISAESSAAKVVNRGDVIINDRQRDTVESILNSNVKRHLIHGVTGSGKTEVYMKIIENIIEEDKSVVYLIPEISLTPQTIERFKRRFGDRIAIIHSRLTSKKRMDEWLKIYNGECDIVIGPRSALFTPVRNLGAVIIDESHEDSYKSSSSPKYDTIEVCEKLTEIGGIKLVLGTATPLAGIYLKAIRNEYALHSMPERISRAQMPKIKVVDMRNELSSGNAGVFSTDLKEALISAYGRNEQSILFLNRRGYSSFVSCRNCGYVVKCDNCDVSMTYHSMKGYLICHYCGSAKKIDHNCPQCGSTYFKSFGIGTERIEEEVKKLIPEARVKRMDFDTVNNIEDYNGVYNDFRDRKIDILVGTQMLAKGLHFPHVTVVGVVSADLTINLPFFNSNEKSYQLLTQVSGRAGRGDKDGNVFIQTYDPENYSIVDSKNNDYLSFVKKELYLRKEFRYPPYIEIMTITVSSIYEDKLKLFVDKKYMELKETMAGLISGRKMLLYRPMNSNIYRIKKKYRISITMKYKKNDAEVIKNNLRKILLNKSYKDMEISLDLNPTFI</sequence>
<reference evidence="15 16" key="1">
    <citation type="submission" date="2016-11" db="EMBL/GenBank/DDBJ databases">
        <authorList>
            <person name="Jaros S."/>
            <person name="Januszkiewicz K."/>
            <person name="Wedrychowicz H."/>
        </authorList>
    </citation>
    <scope>NUCLEOTIDE SEQUENCE [LARGE SCALE GENOMIC DNA]</scope>
    <source>
        <strain evidence="15 16">DSM 17477</strain>
    </source>
</reference>
<keyword evidence="5 12" id="KW-0378">Hydrolase</keyword>
<dbReference type="Pfam" id="PF00271">
    <property type="entry name" value="Helicase_C"/>
    <property type="match status" value="1"/>
</dbReference>
<dbReference type="GO" id="GO:0043138">
    <property type="term" value="F:3'-5' DNA helicase activity"/>
    <property type="evidence" value="ECO:0007669"/>
    <property type="project" value="UniProtKB-EC"/>
</dbReference>
<dbReference type="NCBIfam" id="TIGR00595">
    <property type="entry name" value="priA"/>
    <property type="match status" value="1"/>
</dbReference>
<dbReference type="SMART" id="SM00487">
    <property type="entry name" value="DEXDc"/>
    <property type="match status" value="1"/>
</dbReference>
<dbReference type="InterPro" id="IPR041222">
    <property type="entry name" value="PriA_3primeBD"/>
</dbReference>
<dbReference type="FunFam" id="3.40.50.300:FF:000489">
    <property type="entry name" value="Primosome assembly protein PriA"/>
    <property type="match status" value="1"/>
</dbReference>
<dbReference type="Gene3D" id="3.40.50.300">
    <property type="entry name" value="P-loop containing nucleotide triphosphate hydrolases"/>
    <property type="match status" value="2"/>
</dbReference>
<dbReference type="CDD" id="cd18804">
    <property type="entry name" value="SF2_C_priA"/>
    <property type="match status" value="1"/>
</dbReference>
<dbReference type="PANTHER" id="PTHR30580:SF0">
    <property type="entry name" value="PRIMOSOMAL PROTEIN N"/>
    <property type="match status" value="1"/>
</dbReference>
<dbReference type="PANTHER" id="PTHR30580">
    <property type="entry name" value="PRIMOSOMAL PROTEIN N"/>
    <property type="match status" value="1"/>
</dbReference>
<dbReference type="PROSITE" id="PS51194">
    <property type="entry name" value="HELICASE_CTER"/>
    <property type="match status" value="1"/>
</dbReference>
<name>A0A1M6DJ18_9FIRM</name>
<proteinExistence type="inferred from homology"/>
<evidence type="ECO:0000256" key="10">
    <source>
        <dbReference type="ARBA" id="ARBA00023235"/>
    </source>
</evidence>
<evidence type="ECO:0000313" key="16">
    <source>
        <dbReference type="Proteomes" id="UP000184052"/>
    </source>
</evidence>
<comment type="function">
    <text evidence="12">Initiates the restart of stalled replication forks, which reloads the replicative helicase on sites other than the origin of replication. Recognizes and binds to abandoned replication forks and remodels them to uncover a helicase loading site. Promotes assembly of the primosome at these replication forks.</text>
</comment>
<keyword evidence="2 12" id="KW-0235">DNA replication</keyword>
<dbReference type="OrthoDB" id="9759544at2"/>
<dbReference type="GO" id="GO:0006269">
    <property type="term" value="P:DNA replication, synthesis of primer"/>
    <property type="evidence" value="ECO:0007669"/>
    <property type="project" value="UniProtKB-KW"/>
</dbReference>
<comment type="catalytic activity">
    <reaction evidence="12">
        <text>Couples ATP hydrolysis with the unwinding of duplex DNA by translocating in the 3'-5' direction.</text>
        <dbReference type="EC" id="5.6.2.4"/>
    </reaction>
</comment>
<dbReference type="AlphaFoldDB" id="A0A1M6DJ18"/>
<dbReference type="InterPro" id="IPR042115">
    <property type="entry name" value="PriA_3primeBD_sf"/>
</dbReference>
<feature type="binding site" evidence="12">
    <location>
        <position position="534"/>
    </location>
    <ligand>
        <name>Zn(2+)</name>
        <dbReference type="ChEBI" id="CHEBI:29105"/>
        <label>1</label>
    </ligand>
</feature>
<dbReference type="Gene3D" id="3.40.1440.60">
    <property type="entry name" value="PriA, 3(prime) DNA-binding domain"/>
    <property type="match status" value="1"/>
</dbReference>
<dbReference type="STRING" id="1121476.SAMN02745751_00933"/>
<feature type="binding site" evidence="12">
    <location>
        <position position="524"/>
    </location>
    <ligand>
        <name>Zn(2+)</name>
        <dbReference type="ChEBI" id="CHEBI:29105"/>
        <label>2</label>
    </ligand>
</feature>
<accession>A0A1M6DJ18</accession>
<evidence type="ECO:0000256" key="3">
    <source>
        <dbReference type="ARBA" id="ARBA00022723"/>
    </source>
</evidence>
<dbReference type="InterPro" id="IPR041236">
    <property type="entry name" value="PriA_C"/>
</dbReference>
<dbReference type="GO" id="GO:0006310">
    <property type="term" value="P:DNA recombination"/>
    <property type="evidence" value="ECO:0007669"/>
    <property type="project" value="InterPro"/>
</dbReference>
<feature type="domain" description="Helicase ATP-binding" evidence="13">
    <location>
        <begin position="266"/>
        <end position="432"/>
    </location>
</feature>
<dbReference type="InterPro" id="IPR040498">
    <property type="entry name" value="PriA_CRR"/>
</dbReference>
<evidence type="ECO:0000259" key="14">
    <source>
        <dbReference type="PROSITE" id="PS51194"/>
    </source>
</evidence>
<evidence type="ECO:0000256" key="4">
    <source>
        <dbReference type="ARBA" id="ARBA00022741"/>
    </source>
</evidence>
<evidence type="ECO:0000256" key="2">
    <source>
        <dbReference type="ARBA" id="ARBA00022705"/>
    </source>
</evidence>
<dbReference type="PROSITE" id="PS51192">
    <property type="entry name" value="HELICASE_ATP_BIND_1"/>
    <property type="match status" value="1"/>
</dbReference>
<evidence type="ECO:0000313" key="15">
    <source>
        <dbReference type="EMBL" id="SHI73160.1"/>
    </source>
</evidence>
<comment type="subunit">
    <text evidence="12">Component of the replication restart primosome.</text>
</comment>
<feature type="domain" description="Helicase C-terminal" evidence="14">
    <location>
        <begin position="529"/>
        <end position="681"/>
    </location>
</feature>
<dbReference type="GO" id="GO:0006302">
    <property type="term" value="P:double-strand break repair"/>
    <property type="evidence" value="ECO:0007669"/>
    <property type="project" value="InterPro"/>
</dbReference>
<keyword evidence="4 12" id="KW-0547">Nucleotide-binding</keyword>
<feature type="binding site" evidence="12">
    <location>
        <position position="521"/>
    </location>
    <ligand>
        <name>Zn(2+)</name>
        <dbReference type="ChEBI" id="CHEBI:29105"/>
        <label>2</label>
    </ligand>
</feature>
<comment type="similarity">
    <text evidence="12">Belongs to the helicase family. PriA subfamily.</text>
</comment>
<comment type="cofactor">
    <cofactor evidence="12">
        <name>Zn(2+)</name>
        <dbReference type="ChEBI" id="CHEBI:29105"/>
    </cofactor>
    <text evidence="12">Binds 2 zinc ions per subunit.</text>
</comment>
<dbReference type="GO" id="GO:0006270">
    <property type="term" value="P:DNA replication initiation"/>
    <property type="evidence" value="ECO:0007669"/>
    <property type="project" value="TreeGrafter"/>
</dbReference>
<evidence type="ECO:0000256" key="6">
    <source>
        <dbReference type="ARBA" id="ARBA00022806"/>
    </source>
</evidence>
<evidence type="ECO:0000256" key="9">
    <source>
        <dbReference type="ARBA" id="ARBA00023125"/>
    </source>
</evidence>
<dbReference type="InterPro" id="IPR005259">
    <property type="entry name" value="PriA"/>
</dbReference>
<feature type="binding site" evidence="12">
    <location>
        <position position="494"/>
    </location>
    <ligand>
        <name>Zn(2+)</name>
        <dbReference type="ChEBI" id="CHEBI:29105"/>
        <label>1</label>
    </ligand>
</feature>
<evidence type="ECO:0000256" key="5">
    <source>
        <dbReference type="ARBA" id="ARBA00022801"/>
    </source>
</evidence>
<organism evidence="15 16">
    <name type="scientific">Dethiosulfatibacter aminovorans DSM 17477</name>
    <dbReference type="NCBI Taxonomy" id="1121476"/>
    <lineage>
        <taxon>Bacteria</taxon>
        <taxon>Bacillati</taxon>
        <taxon>Bacillota</taxon>
        <taxon>Tissierellia</taxon>
        <taxon>Dethiosulfatibacter</taxon>
    </lineage>
</organism>